<dbReference type="GO" id="GO:0140359">
    <property type="term" value="F:ABC-type transporter activity"/>
    <property type="evidence" value="ECO:0007669"/>
    <property type="project" value="InterPro"/>
</dbReference>
<dbReference type="InterPro" id="IPR003439">
    <property type="entry name" value="ABC_transporter-like_ATP-bd"/>
</dbReference>
<keyword evidence="7 9" id="KW-0472">Membrane</keyword>
<dbReference type="Pfam" id="PF19055">
    <property type="entry name" value="ABC2_membrane_7"/>
    <property type="match status" value="2"/>
</dbReference>
<keyword evidence="6 9" id="KW-1133">Transmembrane helix</keyword>
<dbReference type="Proteomes" id="UP000604046">
    <property type="component" value="Unassembled WGS sequence"/>
</dbReference>
<proteinExistence type="predicted"/>
<dbReference type="InterPro" id="IPR027417">
    <property type="entry name" value="P-loop_NTPase"/>
</dbReference>
<dbReference type="SMART" id="SM00382">
    <property type="entry name" value="AAA"/>
    <property type="match status" value="1"/>
</dbReference>
<comment type="subcellular location">
    <subcellularLocation>
        <location evidence="1">Membrane</location>
        <topology evidence="1">Multi-pass membrane protein</topology>
    </subcellularLocation>
</comment>
<evidence type="ECO:0000313" key="13">
    <source>
        <dbReference type="Proteomes" id="UP000604046"/>
    </source>
</evidence>
<keyword evidence="3 9" id="KW-0812">Transmembrane</keyword>
<dbReference type="InterPro" id="IPR003593">
    <property type="entry name" value="AAA+_ATPase"/>
</dbReference>
<evidence type="ECO:0000256" key="3">
    <source>
        <dbReference type="ARBA" id="ARBA00022692"/>
    </source>
</evidence>
<feature type="transmembrane region" description="Helical" evidence="9">
    <location>
        <begin position="669"/>
        <end position="686"/>
    </location>
</feature>
<keyword evidence="8" id="KW-0413">Isomerase</keyword>
<evidence type="ECO:0000313" key="12">
    <source>
        <dbReference type="EMBL" id="CAE7267534.1"/>
    </source>
</evidence>
<keyword evidence="4" id="KW-0547">Nucleotide-binding</keyword>
<dbReference type="Pfam" id="PF00254">
    <property type="entry name" value="FKBP_C"/>
    <property type="match status" value="1"/>
</dbReference>
<keyword evidence="2" id="KW-0813">Transport</keyword>
<feature type="domain" description="ABC transporter" evidence="11">
    <location>
        <begin position="792"/>
        <end position="1040"/>
    </location>
</feature>
<feature type="transmembrane region" description="Helical" evidence="9">
    <location>
        <begin position="588"/>
        <end position="609"/>
    </location>
</feature>
<feature type="transmembrane region" description="Helical" evidence="9">
    <location>
        <begin position="727"/>
        <end position="749"/>
    </location>
</feature>
<protein>
    <recommendedName>
        <fullName evidence="8">peptidylprolyl isomerase</fullName>
        <ecNumber evidence="8">5.2.1.8</ecNumber>
    </recommendedName>
</protein>
<dbReference type="Gene3D" id="1.25.40.10">
    <property type="entry name" value="Tetratricopeptide repeat domain"/>
    <property type="match status" value="1"/>
</dbReference>
<name>A0A812MJ83_9DINO</name>
<evidence type="ECO:0000259" key="10">
    <source>
        <dbReference type="PROSITE" id="PS50059"/>
    </source>
</evidence>
<evidence type="ECO:0000256" key="4">
    <source>
        <dbReference type="ARBA" id="ARBA00022741"/>
    </source>
</evidence>
<keyword evidence="13" id="KW-1185">Reference proteome</keyword>
<dbReference type="InterPro" id="IPR001179">
    <property type="entry name" value="PPIase_FKBP_dom"/>
</dbReference>
<dbReference type="GO" id="GO:0005524">
    <property type="term" value="F:ATP binding"/>
    <property type="evidence" value="ECO:0007669"/>
    <property type="project" value="UniProtKB-KW"/>
</dbReference>
<feature type="transmembrane region" description="Helical" evidence="9">
    <location>
        <begin position="643"/>
        <end position="663"/>
    </location>
</feature>
<dbReference type="PANTHER" id="PTHR48041">
    <property type="entry name" value="ABC TRANSPORTER G FAMILY MEMBER 28"/>
    <property type="match status" value="1"/>
</dbReference>
<dbReference type="EMBL" id="CAJNDS010001613">
    <property type="protein sequence ID" value="CAE7267534.1"/>
    <property type="molecule type" value="Genomic_DNA"/>
</dbReference>
<comment type="catalytic activity">
    <reaction evidence="8">
        <text>[protein]-peptidylproline (omega=180) = [protein]-peptidylproline (omega=0)</text>
        <dbReference type="Rhea" id="RHEA:16237"/>
        <dbReference type="Rhea" id="RHEA-COMP:10747"/>
        <dbReference type="Rhea" id="RHEA-COMP:10748"/>
        <dbReference type="ChEBI" id="CHEBI:83833"/>
        <dbReference type="ChEBI" id="CHEBI:83834"/>
        <dbReference type="EC" id="5.2.1.8"/>
    </reaction>
</comment>
<dbReference type="GO" id="GO:0016020">
    <property type="term" value="C:membrane"/>
    <property type="evidence" value="ECO:0007669"/>
    <property type="project" value="UniProtKB-SubCell"/>
</dbReference>
<dbReference type="SUPFAM" id="SSF52540">
    <property type="entry name" value="P-loop containing nucleoside triphosphate hydrolases"/>
    <property type="match status" value="1"/>
</dbReference>
<feature type="transmembrane region" description="Helical" evidence="9">
    <location>
        <begin position="1235"/>
        <end position="1255"/>
    </location>
</feature>
<dbReference type="PROSITE" id="PS50059">
    <property type="entry name" value="FKBP_PPIASE"/>
    <property type="match status" value="1"/>
</dbReference>
<dbReference type="SUPFAM" id="SSF54534">
    <property type="entry name" value="FKBP-like"/>
    <property type="match status" value="3"/>
</dbReference>
<dbReference type="InterPro" id="IPR046357">
    <property type="entry name" value="PPIase_dom_sf"/>
</dbReference>
<dbReference type="PROSITE" id="PS50893">
    <property type="entry name" value="ABC_TRANSPORTER_2"/>
    <property type="match status" value="1"/>
</dbReference>
<feature type="transmembrane region" description="Helical" evidence="9">
    <location>
        <begin position="1202"/>
        <end position="1223"/>
    </location>
</feature>
<dbReference type="InterPro" id="IPR050352">
    <property type="entry name" value="ABCG_transporters"/>
</dbReference>
<feature type="domain" description="PPIase FKBP-type" evidence="10">
    <location>
        <begin position="30"/>
        <end position="115"/>
    </location>
</feature>
<dbReference type="GO" id="GO:0016887">
    <property type="term" value="F:ATP hydrolysis activity"/>
    <property type="evidence" value="ECO:0007669"/>
    <property type="project" value="InterPro"/>
</dbReference>
<dbReference type="Gene3D" id="3.40.50.300">
    <property type="entry name" value="P-loop containing nucleotide triphosphate hydrolases"/>
    <property type="match status" value="1"/>
</dbReference>
<sequence length="1410" mass="153397">MEGRPELPLGVTKSIKRHPPTRRFLPPAVGDVVEVKFALAGAGGELPTLTQDTCKFTVGEHESLPGLDMAVQRLHKGEHAEFSLTAILAYGASLPAATLAPESLVTLSLELVSCPLREDLFGDGGALKEVRKTTDGRLPRPGDECQLSYEVLAEGAKVMDGRASIYKIGGEQLGQIARVMDKALLSMKLGEEALVVCKPGYAMAGNFQRKTLTISLSLEEIYQVHDVSLGSMDGTVLRKRIKEGSGKDKLHDTGKVRLRLHKVSANGVDKGSGVVDLEFVAGEGQVCDALEGAVLGLRQGDQAILRITDARACLHGGLLDDVSGIEAPIMVHIEVLSVQAVKEKWDMTYEERLERGHQRREEAGRLFRQGRVRLAAALYELLSSLVLRPEDFMEKQAAAAELRRVAYLNQAACLLQLGDWTLPVMDKESSKTFSRMCGGLGSMPERSDRRDDDLVVAPNLEEEYAKLSKKVGLPLDRLKLGGKGSGWHAARLQSLREAIGVQLLRQLHESAAGGIAVKKDLVAGAQGLGRVLDLIDSQNVAEKIHGTYVALSSYTLGLTTAAAVPLTLELGLHTLFRRPVHEQISFKLLQGMTAPCLTLLCTTLVMAWLVMPLVALTKTLEQLLTSILIYTMASVATPHRLRLWRFVLVGVGACIISFVQGLLAAAWMVYAPVCLFAAFLFAAPNVDYRKRGLNALCCLMGAFAMAVAFLLLSGASFTEEQVKSVSIAQGCLVVGHLWLFVLALLFLFYTEFARQQSLQAHQEAFLLETEMVSTESTAQAPRHLPSGLAFEVRDMSLRIRGADKLVLRNISLEIPADSSCALMGPSGSGKSSLLNVLTGRAQHYGEVSGVLKANGEAIPEGVESNLKTRNSAGFAVPQDDIMHTAAELTVYENVYFAARLRLPPDTPLAATSDRVEAVLRDVGIFHVKDTVVGNADVRGISGGQRKRTSIAMELVGQPSVLFLDEPTSGLDAAAAHSIVRLLCGRSRQHCTTVAVIHQPRWQTLEFFDNVVLLATGGYLVYSGPVAGCVDYFKTVLEAPIPQMANPADIFLDFIDSSSSEREATQLSVEELASKWETYRGEGMASDSFRTAVGQDLPPLSSYEKFRPGISETFWTLYLRCSLQLCRSWRQRLSNLGLVALFLCVVRGLLGDDGDFEQVLVKLGIAQNMLMLPVCIHSMNVFSSDRLERKREDTAGIPALSQYLAKDLCHFAELLVFAILWTGIYGPFSKVVASPWTLLRLAVAQCYMAFGLSFFLSVNLPSQSTATVTIMLLLVVAQLCSGVDLIAFGEVQSALCGIGWVIFILSPSFYTVERILPIYLFEGLEPPVRQAVCDGFLQKKGVSCHLPASHGKSVGVFGTVTGLTTFMADMKHSYIFLHTDVQLVMLALAMRVITLFQLELRAGRGMQGSLA</sequence>
<dbReference type="PANTHER" id="PTHR48041:SF91">
    <property type="entry name" value="ABC TRANSPORTER G FAMILY MEMBER 28"/>
    <property type="match status" value="1"/>
</dbReference>
<gene>
    <name evidence="12" type="primary">ABCG28</name>
    <name evidence="12" type="ORF">SNAT2548_LOCUS14177</name>
</gene>
<dbReference type="InterPro" id="IPR011990">
    <property type="entry name" value="TPR-like_helical_dom_sf"/>
</dbReference>
<organism evidence="12 13">
    <name type="scientific">Symbiodinium natans</name>
    <dbReference type="NCBI Taxonomy" id="878477"/>
    <lineage>
        <taxon>Eukaryota</taxon>
        <taxon>Sar</taxon>
        <taxon>Alveolata</taxon>
        <taxon>Dinophyceae</taxon>
        <taxon>Suessiales</taxon>
        <taxon>Symbiodiniaceae</taxon>
        <taxon>Symbiodinium</taxon>
    </lineage>
</organism>
<feature type="transmembrane region" description="Helical" evidence="9">
    <location>
        <begin position="1132"/>
        <end position="1150"/>
    </location>
</feature>
<evidence type="ECO:0000256" key="9">
    <source>
        <dbReference type="SAM" id="Phobius"/>
    </source>
</evidence>
<evidence type="ECO:0000256" key="5">
    <source>
        <dbReference type="ARBA" id="ARBA00022840"/>
    </source>
</evidence>
<evidence type="ECO:0000256" key="1">
    <source>
        <dbReference type="ARBA" id="ARBA00004141"/>
    </source>
</evidence>
<evidence type="ECO:0000256" key="2">
    <source>
        <dbReference type="ARBA" id="ARBA00022448"/>
    </source>
</evidence>
<feature type="transmembrane region" description="Helical" evidence="9">
    <location>
        <begin position="693"/>
        <end position="715"/>
    </location>
</feature>
<reference evidence="12" key="1">
    <citation type="submission" date="2021-02" db="EMBL/GenBank/DDBJ databases">
        <authorList>
            <person name="Dougan E. K."/>
            <person name="Rhodes N."/>
            <person name="Thang M."/>
            <person name="Chan C."/>
        </authorList>
    </citation>
    <scope>NUCLEOTIDE SEQUENCE</scope>
</reference>
<evidence type="ECO:0000256" key="7">
    <source>
        <dbReference type="ARBA" id="ARBA00023136"/>
    </source>
</evidence>
<accession>A0A812MJ83</accession>
<dbReference type="GO" id="GO:0003755">
    <property type="term" value="F:peptidyl-prolyl cis-trans isomerase activity"/>
    <property type="evidence" value="ECO:0007669"/>
    <property type="project" value="UniProtKB-KW"/>
</dbReference>
<keyword evidence="8" id="KW-0697">Rotamase</keyword>
<dbReference type="OrthoDB" id="66620at2759"/>
<dbReference type="Pfam" id="PF00005">
    <property type="entry name" value="ABC_tran"/>
    <property type="match status" value="1"/>
</dbReference>
<evidence type="ECO:0000256" key="6">
    <source>
        <dbReference type="ARBA" id="ARBA00022989"/>
    </source>
</evidence>
<feature type="transmembrane region" description="Helical" evidence="9">
    <location>
        <begin position="1373"/>
        <end position="1395"/>
    </location>
</feature>
<evidence type="ECO:0000256" key="8">
    <source>
        <dbReference type="PROSITE-ProRule" id="PRU00277"/>
    </source>
</evidence>
<keyword evidence="5" id="KW-0067">ATP-binding</keyword>
<dbReference type="InterPro" id="IPR043926">
    <property type="entry name" value="ABCG_dom"/>
</dbReference>
<dbReference type="EC" id="5.2.1.8" evidence="8"/>
<dbReference type="Gene3D" id="3.10.50.40">
    <property type="match status" value="3"/>
</dbReference>
<evidence type="ECO:0000259" key="11">
    <source>
        <dbReference type="PROSITE" id="PS50893"/>
    </source>
</evidence>
<feature type="transmembrane region" description="Helical" evidence="9">
    <location>
        <begin position="1293"/>
        <end position="1311"/>
    </location>
</feature>
<feature type="transmembrane region" description="Helical" evidence="9">
    <location>
        <begin position="1267"/>
        <end position="1287"/>
    </location>
</feature>
<comment type="caution">
    <text evidence="12">The sequence shown here is derived from an EMBL/GenBank/DDBJ whole genome shotgun (WGS) entry which is preliminary data.</text>
</comment>